<dbReference type="Gene3D" id="1.20.120.310">
    <property type="entry name" value="ERV/ALR sulfhydryl oxidase domain"/>
    <property type="match status" value="1"/>
</dbReference>
<dbReference type="SUPFAM" id="SSF69000">
    <property type="entry name" value="FAD-dependent thiol oxidase"/>
    <property type="match status" value="1"/>
</dbReference>
<keyword evidence="14" id="KW-0175">Coiled coil</keyword>
<dbReference type="Proteomes" id="UP000886611">
    <property type="component" value="Unassembled WGS sequence"/>
</dbReference>
<dbReference type="InterPro" id="IPR042568">
    <property type="entry name" value="QSOX_FAD-bd_sf"/>
</dbReference>
<keyword evidence="13" id="KW-1133">Transmembrane helix</keyword>
<evidence type="ECO:0000256" key="3">
    <source>
        <dbReference type="ARBA" id="ARBA00006041"/>
    </source>
</evidence>
<keyword evidence="13" id="KW-0812">Transmembrane</keyword>
<dbReference type="CDD" id="cd02992">
    <property type="entry name" value="PDI_a_QSOX"/>
    <property type="match status" value="1"/>
</dbReference>
<dbReference type="PROSITE" id="PS51352">
    <property type="entry name" value="THIOREDOXIN_2"/>
    <property type="match status" value="1"/>
</dbReference>
<dbReference type="PROSITE" id="PS00194">
    <property type="entry name" value="THIOREDOXIN_1"/>
    <property type="match status" value="1"/>
</dbReference>
<keyword evidence="10" id="KW-0325">Glycoprotein</keyword>
<evidence type="ECO:0000259" key="18">
    <source>
        <dbReference type="PROSITE" id="PS51352"/>
    </source>
</evidence>
<comment type="catalytic activity">
    <reaction evidence="12 13">
        <text>2 R'C(R)SH + O2 = R'C(R)S-S(R)CR' + H2O2</text>
        <dbReference type="Rhea" id="RHEA:17357"/>
        <dbReference type="ChEBI" id="CHEBI:15379"/>
        <dbReference type="ChEBI" id="CHEBI:16240"/>
        <dbReference type="ChEBI" id="CHEBI:16520"/>
        <dbReference type="ChEBI" id="CHEBI:17412"/>
        <dbReference type="EC" id="1.8.3.2"/>
    </reaction>
</comment>
<dbReference type="Gene3D" id="3.40.30.10">
    <property type="entry name" value="Glutaredoxin"/>
    <property type="match status" value="2"/>
</dbReference>
<keyword evidence="4" id="KW-0964">Secreted</keyword>
<dbReference type="GO" id="GO:0016971">
    <property type="term" value="F:flavin-dependent sulfhydryl oxidase activity"/>
    <property type="evidence" value="ECO:0007669"/>
    <property type="project" value="InterPro"/>
</dbReference>
<dbReference type="FunFam" id="3.40.30.10:FF:000080">
    <property type="entry name" value="Sulfhydryl oxidase"/>
    <property type="match status" value="1"/>
</dbReference>
<feature type="coiled-coil region" evidence="14">
    <location>
        <begin position="549"/>
        <end position="583"/>
    </location>
</feature>
<dbReference type="InterPro" id="IPR017937">
    <property type="entry name" value="Thioredoxin_CS"/>
</dbReference>
<organism evidence="19 20">
    <name type="scientific">Polypterus senegalus</name>
    <name type="common">Senegal bichir</name>
    <dbReference type="NCBI Taxonomy" id="55291"/>
    <lineage>
        <taxon>Eukaryota</taxon>
        <taxon>Metazoa</taxon>
        <taxon>Chordata</taxon>
        <taxon>Craniata</taxon>
        <taxon>Vertebrata</taxon>
        <taxon>Euteleostomi</taxon>
        <taxon>Actinopterygii</taxon>
        <taxon>Polypteriformes</taxon>
        <taxon>Polypteridae</taxon>
        <taxon>Polypterus</taxon>
    </lineage>
</organism>
<feature type="transmembrane region" description="Helical" evidence="13">
    <location>
        <begin position="738"/>
        <end position="755"/>
    </location>
</feature>
<evidence type="ECO:0000256" key="5">
    <source>
        <dbReference type="ARBA" id="ARBA00022630"/>
    </source>
</evidence>
<dbReference type="PROSITE" id="PS51324">
    <property type="entry name" value="ERV_ALR"/>
    <property type="match status" value="1"/>
</dbReference>
<protein>
    <recommendedName>
        <fullName evidence="13">Sulfhydryl oxidase</fullName>
        <ecNumber evidence="13">1.8.3.2</ecNumber>
    </recommendedName>
</protein>
<dbReference type="GO" id="GO:0006457">
    <property type="term" value="P:protein folding"/>
    <property type="evidence" value="ECO:0007669"/>
    <property type="project" value="TreeGrafter"/>
</dbReference>
<dbReference type="PANTHER" id="PTHR22897">
    <property type="entry name" value="QUIESCIN Q6-RELATED SULFHYDRYL OXIDASE"/>
    <property type="match status" value="1"/>
</dbReference>
<dbReference type="InterPro" id="IPR036249">
    <property type="entry name" value="Thioredoxin-like_sf"/>
</dbReference>
<feature type="domain" description="ERV/ALR sulfhydryl oxidase" evidence="17">
    <location>
        <begin position="404"/>
        <end position="509"/>
    </location>
</feature>
<evidence type="ECO:0000256" key="9">
    <source>
        <dbReference type="ARBA" id="ARBA00023157"/>
    </source>
</evidence>
<dbReference type="Gene3D" id="1.20.120.1960">
    <property type="entry name" value="QSOX sulfhydryl oxidase domain"/>
    <property type="match status" value="1"/>
</dbReference>
<dbReference type="FunFam" id="3.40.30.10:FF:000073">
    <property type="entry name" value="Sulfhydryl oxidase"/>
    <property type="match status" value="1"/>
</dbReference>
<feature type="region of interest" description="Disordered" evidence="15">
    <location>
        <begin position="596"/>
        <end position="629"/>
    </location>
</feature>
<keyword evidence="9" id="KW-1015">Disulfide bond</keyword>
<dbReference type="FunFam" id="1.20.120.310:FF:000001">
    <property type="entry name" value="Sulfhydryl oxidase"/>
    <property type="match status" value="1"/>
</dbReference>
<evidence type="ECO:0000256" key="4">
    <source>
        <dbReference type="ARBA" id="ARBA00022525"/>
    </source>
</evidence>
<evidence type="ECO:0000256" key="12">
    <source>
        <dbReference type="ARBA" id="ARBA00048864"/>
    </source>
</evidence>
<dbReference type="GO" id="GO:0003756">
    <property type="term" value="F:protein disulfide isomerase activity"/>
    <property type="evidence" value="ECO:0007669"/>
    <property type="project" value="TreeGrafter"/>
</dbReference>
<feature type="non-terminal residue" evidence="19">
    <location>
        <position position="769"/>
    </location>
</feature>
<name>A0A8X7X8U0_POLSE</name>
<keyword evidence="13" id="KW-0472">Membrane</keyword>
<evidence type="ECO:0000256" key="1">
    <source>
        <dbReference type="ARBA" id="ARBA00001974"/>
    </source>
</evidence>
<dbReference type="OrthoDB" id="59470at2759"/>
<evidence type="ECO:0000256" key="7">
    <source>
        <dbReference type="ARBA" id="ARBA00022827"/>
    </source>
</evidence>
<keyword evidence="20" id="KW-1185">Reference proteome</keyword>
<dbReference type="SUPFAM" id="SSF52833">
    <property type="entry name" value="Thioredoxin-like"/>
    <property type="match status" value="1"/>
</dbReference>
<comment type="function">
    <text evidence="11">Catalyzes the oxidation of sulfhydryl groups in peptide and protein thiols to disulfides with the reduction of oxygen to hydrogen peroxide. Plays a role in disulfide bond formation in a variety of extracellular proteins. In fibroblasts, required for normal incorporation of laminin into the extracellular matrix, and thereby for normal cell-cell adhesion and cell migration.</text>
</comment>
<evidence type="ECO:0000259" key="17">
    <source>
        <dbReference type="PROSITE" id="PS51324"/>
    </source>
</evidence>
<accession>A0A8X7X8U0</accession>
<dbReference type="AlphaFoldDB" id="A0A8X7X8U0"/>
<evidence type="ECO:0000256" key="13">
    <source>
        <dbReference type="RuleBase" id="RU371123"/>
    </source>
</evidence>
<dbReference type="InterPro" id="IPR040986">
    <property type="entry name" value="QSOX_FAD-bd_dom"/>
</dbReference>
<evidence type="ECO:0000256" key="6">
    <source>
        <dbReference type="ARBA" id="ARBA00022729"/>
    </source>
</evidence>
<feature type="non-terminal residue" evidence="19">
    <location>
        <position position="1"/>
    </location>
</feature>
<evidence type="ECO:0000256" key="15">
    <source>
        <dbReference type="SAM" id="MobiDB-lite"/>
    </source>
</evidence>
<evidence type="ECO:0000256" key="16">
    <source>
        <dbReference type="SAM" id="SignalP"/>
    </source>
</evidence>
<dbReference type="PRINTS" id="PR00421">
    <property type="entry name" value="THIOREDOXIN"/>
</dbReference>
<keyword evidence="6 16" id="KW-0732">Signal</keyword>
<feature type="chain" id="PRO_5036482328" description="Sulfhydryl oxidase" evidence="16">
    <location>
        <begin position="40"/>
        <end position="769"/>
    </location>
</feature>
<dbReference type="FunFam" id="1.20.120.1960:FF:000001">
    <property type="entry name" value="Sulfhydryl oxidase"/>
    <property type="match status" value="1"/>
</dbReference>
<comment type="similarity">
    <text evidence="3 13">Belongs to the quiescin-sulfhydryl oxidase (QSOX) family.</text>
</comment>
<dbReference type="InterPro" id="IPR017905">
    <property type="entry name" value="ERV/ALR_sulphydryl_oxidase"/>
</dbReference>
<comment type="cofactor">
    <cofactor evidence="1 13">
        <name>FAD</name>
        <dbReference type="ChEBI" id="CHEBI:57692"/>
    </cofactor>
</comment>
<gene>
    <name evidence="19" type="primary">Qsox1</name>
    <name evidence="19" type="ORF">GTO96_0003595</name>
</gene>
<feature type="domain" description="Thioredoxin" evidence="18">
    <location>
        <begin position="24"/>
        <end position="161"/>
    </location>
</feature>
<comment type="subcellular location">
    <subcellularLocation>
        <location evidence="2">Secreted</location>
    </subcellularLocation>
</comment>
<dbReference type="GeneID" id="120537989"/>
<dbReference type="PANTHER" id="PTHR22897:SF6">
    <property type="entry name" value="SULFHYDRYL OXIDASE 1"/>
    <property type="match status" value="1"/>
</dbReference>
<proteinExistence type="inferred from homology"/>
<dbReference type="Pfam" id="PF18108">
    <property type="entry name" value="QSOX_Trx1"/>
    <property type="match status" value="1"/>
</dbReference>
<evidence type="ECO:0000256" key="2">
    <source>
        <dbReference type="ARBA" id="ARBA00004613"/>
    </source>
</evidence>
<dbReference type="RefSeq" id="XP_039623249.1">
    <property type="nucleotide sequence ID" value="XM_039767315.1"/>
</dbReference>
<evidence type="ECO:0000256" key="11">
    <source>
        <dbReference type="ARBA" id="ARBA00045804"/>
    </source>
</evidence>
<evidence type="ECO:0000256" key="8">
    <source>
        <dbReference type="ARBA" id="ARBA00023002"/>
    </source>
</evidence>
<comment type="caution">
    <text evidence="19">The sequence shown here is derived from an EMBL/GenBank/DDBJ whole genome shotgun (WGS) entry which is preliminary data.</text>
</comment>
<keyword evidence="5 13" id="KW-0285">Flavoprotein</keyword>
<dbReference type="Pfam" id="PF00085">
    <property type="entry name" value="Thioredoxin"/>
    <property type="match status" value="1"/>
</dbReference>
<evidence type="ECO:0000313" key="19">
    <source>
        <dbReference type="EMBL" id="KAG2463762.1"/>
    </source>
</evidence>
<dbReference type="Pfam" id="PF18371">
    <property type="entry name" value="FAD_SOX"/>
    <property type="match status" value="1"/>
</dbReference>
<evidence type="ECO:0000256" key="10">
    <source>
        <dbReference type="ARBA" id="ARBA00023180"/>
    </source>
</evidence>
<dbReference type="EC" id="1.8.3.2" evidence="13"/>
<feature type="signal peptide" evidence="16">
    <location>
        <begin position="1"/>
        <end position="39"/>
    </location>
</feature>
<sequence length="769" mass="87279">MARRVGGCATSLCRGATPLLVPPLLLLLLLLAYAGPSAAGLYGPTDQIVILQADNVRALILNASSAWLVEFYASWCGHCQRFAPLWKELAMDIREWKPAINLAAIDCADITNRYTCANFEVDGYPTLKFFPAYSPPDSVGEPVKAAKRVQSLRQKIITLLETHGESWPPACPPLELITQAELGSFFETNSVEYLALVFEKNSSFIGREVTLDLLQFENIAVRRVQDTEEALVSQLAVTDFPSCYLYYPNGTHTRLSVQIENRWFYTYALQSLPGVVRGGYKNIGISGVDNATISEAWQEFDRSRIYMADLESSVSYALRVEVGTHRVLTRRQLSALKSYVSVLVKYFPGRPIMMNFLQVLNSWLKSHTESELPYSTLEKEMENGFDVPNLALPPTIKWVACQGSRSHFRGYPCSVWTLFHLLTVQALQNEKASARDADPQEVLKAMLGYIKNFFGCRECASHFESMATESMSSVRSLEQSVLWLWQRHNHVNSRLAGAPSEDPKFPKIQFPPPDVCLACHSELNGEHTWKSDEVLQFLKERFSADRILNDYLEEESQILAKQKEKLAAQRQAESDRLAQENQKWGQEPVVGLAVEGGKDEPEEEDPGIPQEQRDEAPMEEVDLGRNRKPSIVKGSLRHRETEDDIVDLDTFVDQHYKSKALQAAARKRSLSKREERHKQLQFQTEDLDLKDDMALHSHLKKRGLSSKRLMVNEELLINEHWLSVLSVGFSRLDVSLCVLLYLLSTMCLLGMYMFFKLRLRMRKQKQALA</sequence>
<dbReference type="GO" id="GO:0005615">
    <property type="term" value="C:extracellular space"/>
    <property type="evidence" value="ECO:0007669"/>
    <property type="project" value="TreeGrafter"/>
</dbReference>
<dbReference type="Pfam" id="PF04777">
    <property type="entry name" value="Evr1_Alr"/>
    <property type="match status" value="1"/>
</dbReference>
<dbReference type="InterPro" id="IPR013766">
    <property type="entry name" value="Thioredoxin_domain"/>
</dbReference>
<reference evidence="19 20" key="1">
    <citation type="journal article" date="2021" name="Cell">
        <title>Tracing the genetic footprints of vertebrate landing in non-teleost ray-finned fishes.</title>
        <authorList>
            <person name="Bi X."/>
            <person name="Wang K."/>
            <person name="Yang L."/>
            <person name="Pan H."/>
            <person name="Jiang H."/>
            <person name="Wei Q."/>
            <person name="Fang M."/>
            <person name="Yu H."/>
            <person name="Zhu C."/>
            <person name="Cai Y."/>
            <person name="He Y."/>
            <person name="Gan X."/>
            <person name="Zeng H."/>
            <person name="Yu D."/>
            <person name="Zhu Y."/>
            <person name="Jiang H."/>
            <person name="Qiu Q."/>
            <person name="Yang H."/>
            <person name="Zhang Y.E."/>
            <person name="Wang W."/>
            <person name="Zhu M."/>
            <person name="He S."/>
            <person name="Zhang G."/>
        </authorList>
    </citation>
    <scope>NUCLEOTIDE SEQUENCE [LARGE SCALE GENOMIC DNA]</scope>
    <source>
        <strain evidence="19">Bchr_013</strain>
    </source>
</reference>
<dbReference type="GO" id="GO:0000139">
    <property type="term" value="C:Golgi membrane"/>
    <property type="evidence" value="ECO:0007669"/>
    <property type="project" value="TreeGrafter"/>
</dbReference>
<keyword evidence="8 13" id="KW-0560">Oxidoreductase</keyword>
<dbReference type="InterPro" id="IPR041269">
    <property type="entry name" value="QSOX_Trx1"/>
</dbReference>
<dbReference type="EMBL" id="JAATIS010003638">
    <property type="protein sequence ID" value="KAG2463762.1"/>
    <property type="molecule type" value="Genomic_DNA"/>
</dbReference>
<evidence type="ECO:0000313" key="20">
    <source>
        <dbReference type="Proteomes" id="UP000886611"/>
    </source>
</evidence>
<keyword evidence="7 13" id="KW-0274">FAD</keyword>
<dbReference type="InterPro" id="IPR039798">
    <property type="entry name" value="Sulfhydryl_oxidase"/>
</dbReference>
<dbReference type="InterPro" id="IPR036774">
    <property type="entry name" value="ERV/ALR_sulphydryl_oxid_sf"/>
</dbReference>
<evidence type="ECO:0000256" key="14">
    <source>
        <dbReference type="SAM" id="Coils"/>
    </source>
</evidence>